<dbReference type="GO" id="GO:0008664">
    <property type="term" value="F:RNA 2',3'-cyclic 3'-phosphodiesterase activity"/>
    <property type="evidence" value="ECO:0007669"/>
    <property type="project" value="UniProtKB-EC"/>
</dbReference>
<proteinExistence type="inferred from homology"/>
<comment type="similarity">
    <text evidence="2">Belongs to the 2H phosphoesterase superfamily. ThpR family.</text>
</comment>
<evidence type="ECO:0000313" key="4">
    <source>
        <dbReference type="EMBL" id="RRJ84314.1"/>
    </source>
</evidence>
<comment type="catalytic activity">
    <reaction evidence="2">
        <text>a 3'-end 2',3'-cyclophospho-ribonucleotide-RNA + H2O = a 3'-end 2'-phospho-ribonucleotide-RNA + H(+)</text>
        <dbReference type="Rhea" id="RHEA:11828"/>
        <dbReference type="Rhea" id="RHEA-COMP:10464"/>
        <dbReference type="Rhea" id="RHEA-COMP:17353"/>
        <dbReference type="ChEBI" id="CHEBI:15377"/>
        <dbReference type="ChEBI" id="CHEBI:15378"/>
        <dbReference type="ChEBI" id="CHEBI:83064"/>
        <dbReference type="ChEBI" id="CHEBI:173113"/>
        <dbReference type="EC" id="3.1.4.58"/>
    </reaction>
</comment>
<sequence>MSGYPREGALRAFYSADLPAGDASAIADWVSRDLAPRFPEARWVPPENYHITLYFLGQVVASEIDGLIARLRSLDLTQAVAAATGDFIWLPSPTRPQVLALAVDSGGALEALASRLENPQPLLAHITLARRVRQIDQSQVQDIAPPRFTFASLASVSLRQSLSSPEGVRYPMLSFRRPGDTENPG</sequence>
<dbReference type="AlphaFoldDB" id="A0A3P3VPG4"/>
<dbReference type="PANTHER" id="PTHR35561">
    <property type="entry name" value="RNA 2',3'-CYCLIC PHOSPHODIESTERASE"/>
    <property type="match status" value="1"/>
</dbReference>
<keyword evidence="5" id="KW-1185">Reference proteome</keyword>
<dbReference type="Proteomes" id="UP000280792">
    <property type="component" value="Unassembled WGS sequence"/>
</dbReference>
<feature type="active site" description="Proton donor" evidence="2">
    <location>
        <position position="50"/>
    </location>
</feature>
<protein>
    <recommendedName>
        <fullName evidence="2">RNA 2',3'-cyclic phosphodiesterase</fullName>
        <shortName evidence="2">RNA 2',3'-CPDase</shortName>
        <ecNumber evidence="2">3.1.4.58</ecNumber>
    </recommendedName>
</protein>
<feature type="domain" description="Phosphoesterase HXTX" evidence="3">
    <location>
        <begin position="39"/>
        <end position="79"/>
    </location>
</feature>
<dbReference type="InterPro" id="IPR009097">
    <property type="entry name" value="Cyclic_Pdiesterase"/>
</dbReference>
<comment type="function">
    <text evidence="2">Hydrolyzes RNA 2',3'-cyclic phosphodiester to an RNA 2'-phosphomonoester.</text>
</comment>
<evidence type="ECO:0000256" key="1">
    <source>
        <dbReference type="ARBA" id="ARBA00022801"/>
    </source>
</evidence>
<dbReference type="Gene3D" id="3.90.1140.10">
    <property type="entry name" value="Cyclic phosphodiesterase"/>
    <property type="match status" value="1"/>
</dbReference>
<feature type="short sequence motif" description="HXTX 1" evidence="2">
    <location>
        <begin position="50"/>
        <end position="53"/>
    </location>
</feature>
<dbReference type="InterPro" id="IPR014051">
    <property type="entry name" value="Phosphoesterase_HXTX"/>
</dbReference>
<dbReference type="HAMAP" id="MF_01940">
    <property type="entry name" value="RNA_CPDase"/>
    <property type="match status" value="1"/>
</dbReference>
<dbReference type="EC" id="3.1.4.58" evidence="2"/>
<dbReference type="RefSeq" id="WP_125014742.1">
    <property type="nucleotide sequence ID" value="NZ_QWEZ01000001.1"/>
</dbReference>
<evidence type="ECO:0000313" key="5">
    <source>
        <dbReference type="Proteomes" id="UP000280792"/>
    </source>
</evidence>
<gene>
    <name evidence="4" type="ORF">D0544_04185</name>
</gene>
<dbReference type="EMBL" id="QWEZ01000001">
    <property type="protein sequence ID" value="RRJ84314.1"/>
    <property type="molecule type" value="Genomic_DNA"/>
</dbReference>
<evidence type="ECO:0000259" key="3">
    <source>
        <dbReference type="Pfam" id="PF02834"/>
    </source>
</evidence>
<comment type="caution">
    <text evidence="4">The sequence shown here is derived from an EMBL/GenBank/DDBJ whole genome shotgun (WGS) entry which is preliminary data.</text>
</comment>
<dbReference type="Pfam" id="PF02834">
    <property type="entry name" value="LigT_PEase"/>
    <property type="match status" value="1"/>
</dbReference>
<name>A0A3P3VPG4_9GAMM</name>
<feature type="active site" description="Proton acceptor" evidence="2">
    <location>
        <position position="125"/>
    </location>
</feature>
<reference evidence="4 5" key="1">
    <citation type="submission" date="2018-08" db="EMBL/GenBank/DDBJ databases">
        <authorList>
            <person name="Khan S.A."/>
        </authorList>
    </citation>
    <scope>NUCLEOTIDE SEQUENCE [LARGE SCALE GENOMIC DNA]</scope>
    <source>
        <strain evidence="4 5">GTF-13</strain>
    </source>
</reference>
<organism evidence="4 5">
    <name type="scientific">Aestuariirhabdus litorea</name>
    <dbReference type="NCBI Taxonomy" id="2528527"/>
    <lineage>
        <taxon>Bacteria</taxon>
        <taxon>Pseudomonadati</taxon>
        <taxon>Pseudomonadota</taxon>
        <taxon>Gammaproteobacteria</taxon>
        <taxon>Oceanospirillales</taxon>
        <taxon>Aestuariirhabdaceae</taxon>
        <taxon>Aestuariirhabdus</taxon>
    </lineage>
</organism>
<reference evidence="4 5" key="2">
    <citation type="submission" date="2018-12" db="EMBL/GenBank/DDBJ databases">
        <title>Simiduia agarivorans gen. nov., sp. nov., a marine, agarolytic bacterium isolated from shallow coastal water from Keelung, Taiwan.</title>
        <authorList>
            <person name="Shieh W.Y."/>
        </authorList>
    </citation>
    <scope>NUCLEOTIDE SEQUENCE [LARGE SCALE GENOMIC DNA]</scope>
    <source>
        <strain evidence="4 5">GTF-13</strain>
    </source>
</reference>
<keyword evidence="1 2" id="KW-0378">Hydrolase</keyword>
<dbReference type="GO" id="GO:0004113">
    <property type="term" value="F:2',3'-cyclic-nucleotide 3'-phosphodiesterase activity"/>
    <property type="evidence" value="ECO:0007669"/>
    <property type="project" value="InterPro"/>
</dbReference>
<evidence type="ECO:0000256" key="2">
    <source>
        <dbReference type="HAMAP-Rule" id="MF_01940"/>
    </source>
</evidence>
<accession>A0A3P3VPG4</accession>
<dbReference type="InterPro" id="IPR004175">
    <property type="entry name" value="RNA_CPDase"/>
</dbReference>
<dbReference type="SUPFAM" id="SSF55144">
    <property type="entry name" value="LigT-like"/>
    <property type="match status" value="1"/>
</dbReference>
<feature type="short sequence motif" description="HXTX 2" evidence="2">
    <location>
        <begin position="125"/>
        <end position="128"/>
    </location>
</feature>
<dbReference type="PANTHER" id="PTHR35561:SF1">
    <property type="entry name" value="RNA 2',3'-CYCLIC PHOSPHODIESTERASE"/>
    <property type="match status" value="1"/>
</dbReference>